<evidence type="ECO:0000256" key="4">
    <source>
        <dbReference type="ARBA" id="ARBA00023136"/>
    </source>
</evidence>
<feature type="transmembrane region" description="Helical" evidence="5">
    <location>
        <begin position="153"/>
        <end position="172"/>
    </location>
</feature>
<evidence type="ECO:0000256" key="2">
    <source>
        <dbReference type="ARBA" id="ARBA00022692"/>
    </source>
</evidence>
<evidence type="ECO:0000313" key="7">
    <source>
        <dbReference type="Proteomes" id="UP001560685"/>
    </source>
</evidence>
<evidence type="ECO:0000256" key="1">
    <source>
        <dbReference type="ARBA" id="ARBA00004141"/>
    </source>
</evidence>
<keyword evidence="2 5" id="KW-0812">Transmembrane</keyword>
<proteinExistence type="predicted"/>
<feature type="transmembrane region" description="Helical" evidence="5">
    <location>
        <begin position="425"/>
        <end position="445"/>
    </location>
</feature>
<accession>A0ABV3Z4L2</accession>
<reference evidence="6 7" key="1">
    <citation type="submission" date="2024-05" db="EMBL/GenBank/DDBJ databases">
        <title>Three bacterial strains, DH-69, EH-24, and ECK-19 isolated from coastal sediments.</title>
        <authorList>
            <person name="Ye Y.-Q."/>
            <person name="Du Z.-J."/>
        </authorList>
    </citation>
    <scope>NUCLEOTIDE SEQUENCE [LARGE SCALE GENOMIC DNA]</scope>
    <source>
        <strain evidence="6 7">ECK-19</strain>
    </source>
</reference>
<feature type="transmembrane region" description="Helical" evidence="5">
    <location>
        <begin position="465"/>
        <end position="484"/>
    </location>
</feature>
<gene>
    <name evidence="6" type="ORF">ABFZ84_09300</name>
</gene>
<dbReference type="EMBL" id="JBEHZE010000001">
    <property type="protein sequence ID" value="MEX6633739.1"/>
    <property type="molecule type" value="Genomic_DNA"/>
</dbReference>
<feature type="transmembrane region" description="Helical" evidence="5">
    <location>
        <begin position="127"/>
        <end position="146"/>
    </location>
</feature>
<comment type="caution">
    <text evidence="6">The sequence shown here is derived from an EMBL/GenBank/DDBJ whole genome shotgun (WGS) entry which is preliminary data.</text>
</comment>
<evidence type="ECO:0000256" key="5">
    <source>
        <dbReference type="SAM" id="Phobius"/>
    </source>
</evidence>
<feature type="transmembrane region" description="Helical" evidence="5">
    <location>
        <begin position="368"/>
        <end position="393"/>
    </location>
</feature>
<feature type="transmembrane region" description="Helical" evidence="5">
    <location>
        <begin position="89"/>
        <end position="107"/>
    </location>
</feature>
<protein>
    <submittedName>
        <fullName evidence="6">DASS family sodium-coupled anion symporter</fullName>
    </submittedName>
</protein>
<dbReference type="Pfam" id="PF00939">
    <property type="entry name" value="Na_sulph_symp"/>
    <property type="match status" value="1"/>
</dbReference>
<feature type="transmembrane region" description="Helical" evidence="5">
    <location>
        <begin position="12"/>
        <end position="28"/>
    </location>
</feature>
<organism evidence="6 7">
    <name type="scientific">Hyphococcus lacteus</name>
    <dbReference type="NCBI Taxonomy" id="3143536"/>
    <lineage>
        <taxon>Bacteria</taxon>
        <taxon>Pseudomonadati</taxon>
        <taxon>Pseudomonadota</taxon>
        <taxon>Alphaproteobacteria</taxon>
        <taxon>Parvularculales</taxon>
        <taxon>Parvularculaceae</taxon>
        <taxon>Hyphococcus</taxon>
    </lineage>
</organism>
<feature type="transmembrane region" description="Helical" evidence="5">
    <location>
        <begin position="221"/>
        <end position="240"/>
    </location>
</feature>
<dbReference type="InterPro" id="IPR001898">
    <property type="entry name" value="SLC13A/DASS"/>
</dbReference>
<keyword evidence="7" id="KW-1185">Reference proteome</keyword>
<dbReference type="NCBIfam" id="TIGR00785">
    <property type="entry name" value="dass"/>
    <property type="match status" value="1"/>
</dbReference>
<evidence type="ECO:0000256" key="3">
    <source>
        <dbReference type="ARBA" id="ARBA00022989"/>
    </source>
</evidence>
<dbReference type="PANTHER" id="PTHR10283:SF82">
    <property type="entry name" value="SOLUTE CARRIER FAMILY 13 MEMBER 2"/>
    <property type="match status" value="1"/>
</dbReference>
<dbReference type="RefSeq" id="WP_369313728.1">
    <property type="nucleotide sequence ID" value="NZ_JBEHZE010000001.1"/>
</dbReference>
<feature type="transmembrane region" description="Helical" evidence="5">
    <location>
        <begin position="279"/>
        <end position="294"/>
    </location>
</feature>
<feature type="transmembrane region" description="Helical" evidence="5">
    <location>
        <begin position="184"/>
        <end position="209"/>
    </location>
</feature>
<keyword evidence="4 5" id="KW-0472">Membrane</keyword>
<feature type="transmembrane region" description="Helical" evidence="5">
    <location>
        <begin position="343"/>
        <end position="361"/>
    </location>
</feature>
<comment type="subcellular location">
    <subcellularLocation>
        <location evidence="1">Membrane</location>
        <topology evidence="1">Multi-pass membrane protein</topology>
    </subcellularLocation>
</comment>
<dbReference type="CDD" id="cd01115">
    <property type="entry name" value="SLC13_permease"/>
    <property type="match status" value="1"/>
</dbReference>
<feature type="transmembrane region" description="Helical" evidence="5">
    <location>
        <begin position="40"/>
        <end position="57"/>
    </location>
</feature>
<dbReference type="PANTHER" id="PTHR10283">
    <property type="entry name" value="SOLUTE CARRIER FAMILY 13 MEMBER"/>
    <property type="match status" value="1"/>
</dbReference>
<evidence type="ECO:0000313" key="6">
    <source>
        <dbReference type="EMBL" id="MEX6633739.1"/>
    </source>
</evidence>
<keyword evidence="3 5" id="KW-1133">Transmembrane helix</keyword>
<dbReference type="Proteomes" id="UP001560685">
    <property type="component" value="Unassembled WGS sequence"/>
</dbReference>
<sequence length="485" mass="50733">MAISDAVPQPRTTIQTGGLLIGGAAFLLMRMTAPPETLSFDAWVVAALAVLMIIWWVTEAVPIAATALAPMAILPFFGVLPLKVASAQYMSPVIVLLMAGFIIARAIERWGLHERIALFVVDNVGTRPPALIAGFMLSAAILSMWISNTATALMMTPIALSVASAVLGGRSLGAPFTTALLLSVAYACSIGGLATPVGSPTNLIVIGYLAEQGVEVSFAQWMLYGLPVVLILLPLAWFVLTAYGTFNSKRDDAPDPSLVKTTVKNARAELGKMTAPEKRTLIVFALVAFSWIFRSQLQKIGALQGLNDQIIAVMGAILLFVVPSGHSESRSAPLLDWQTAERIPWGVVLLFGGGLSLAAAISASGLAAFLAGFFTGLSGIPVFLALLAVTILVLTLTEFTSNVATVSALLPMVGAMAIATGMDLYVLALPLGLAASCAFMLPMATGPNAVAYGSGRVSIPRMASIGIWVNICSALVIAGVVYFLR</sequence>
<name>A0ABV3Z4L2_9PROT</name>
<feature type="transmembrane region" description="Helical" evidence="5">
    <location>
        <begin position="306"/>
        <end position="323"/>
    </location>
</feature>